<organism evidence="2 3">
    <name type="scientific">Lasallia pustulata</name>
    <dbReference type="NCBI Taxonomy" id="136370"/>
    <lineage>
        <taxon>Eukaryota</taxon>
        <taxon>Fungi</taxon>
        <taxon>Dikarya</taxon>
        <taxon>Ascomycota</taxon>
        <taxon>Pezizomycotina</taxon>
        <taxon>Lecanoromycetes</taxon>
        <taxon>OSLEUM clade</taxon>
        <taxon>Umbilicariomycetidae</taxon>
        <taxon>Umbilicariales</taxon>
        <taxon>Umbilicariaceae</taxon>
        <taxon>Lasallia</taxon>
    </lineage>
</organism>
<accession>A0A5M8PSX1</accession>
<evidence type="ECO:0000256" key="1">
    <source>
        <dbReference type="SAM" id="MobiDB-lite"/>
    </source>
</evidence>
<sequence>MLVFTAVNIPRLSDFSSAAAAGNGGDPLPPNNPVGLWAQCDKEGTGSESTGEFVVVDTTARKRKGNGQPPSWSVAAHNINIESPTRAITISIEVAINTIFTITISAMSVFTAVNIPRLLDFSSAAAAGNGGDPPPPNKPVSLQAQCDKEGTGSKSTGEFVVVNTTARKRKGNGVGKEPVRRSKRARRLPLDDASNRGDSCPKWCRGDNNLPARMQQARCRGCAIWTQSNCTLSGGSRCGACVRAGADKCFVAQTPFPTFNSAVSAPPPACHHWHPASAPQLLLNLIAAMAVLLESTAHALRILNTHQSCHRHENIEFNERRRIEEMGSGGLVGRRRWIGDGG</sequence>
<comment type="caution">
    <text evidence="2">The sequence shown here is derived from an EMBL/GenBank/DDBJ whole genome shotgun (WGS) entry which is preliminary data.</text>
</comment>
<protein>
    <submittedName>
        <fullName evidence="2">Uncharacterized protein</fullName>
    </submittedName>
</protein>
<reference evidence="2 3" key="1">
    <citation type="submission" date="2019-09" db="EMBL/GenBank/DDBJ databases">
        <title>The hologenome of the rock-dwelling lichen Lasallia pustulata.</title>
        <authorList>
            <person name="Greshake Tzovaras B."/>
            <person name="Segers F."/>
            <person name="Bicker A."/>
            <person name="Dal Grande F."/>
            <person name="Otte J."/>
            <person name="Hankeln T."/>
            <person name="Schmitt I."/>
            <person name="Ebersberger I."/>
        </authorList>
    </citation>
    <scope>NUCLEOTIDE SEQUENCE [LARGE SCALE GENOMIC DNA]</scope>
    <source>
        <strain evidence="2">A1-1</strain>
    </source>
</reference>
<evidence type="ECO:0000313" key="3">
    <source>
        <dbReference type="Proteomes" id="UP000324767"/>
    </source>
</evidence>
<proteinExistence type="predicted"/>
<dbReference type="Proteomes" id="UP000324767">
    <property type="component" value="Unassembled WGS sequence"/>
</dbReference>
<gene>
    <name evidence="2" type="ORF">FRX48_03672</name>
</gene>
<dbReference type="AlphaFoldDB" id="A0A5M8PSX1"/>
<evidence type="ECO:0000313" key="2">
    <source>
        <dbReference type="EMBL" id="KAA6412680.1"/>
    </source>
</evidence>
<name>A0A5M8PSX1_9LECA</name>
<feature type="region of interest" description="Disordered" evidence="1">
    <location>
        <begin position="168"/>
        <end position="193"/>
    </location>
</feature>
<dbReference type="EMBL" id="VXIT01000005">
    <property type="protein sequence ID" value="KAA6412680.1"/>
    <property type="molecule type" value="Genomic_DNA"/>
</dbReference>
<feature type="region of interest" description="Disordered" evidence="1">
    <location>
        <begin position="126"/>
        <end position="154"/>
    </location>
</feature>